<comment type="subunit">
    <text evidence="5">Homodimer.</text>
</comment>
<evidence type="ECO:0000313" key="16">
    <source>
        <dbReference type="Proteomes" id="UP000067683"/>
    </source>
</evidence>
<dbReference type="SUPFAM" id="SSF52418">
    <property type="entry name" value="Nucleoside phosphorylase/phosphoribosyltransferase catalytic domain"/>
    <property type="match status" value="1"/>
</dbReference>
<sequence>MRMVDLIEKKRDGHELSTEEIRFIVSGYTNGEIADYQMSSFLMAVFFQDMSERERADLTMAMAESGDQIDLSAIEGIKVDKHSTGGVGDTTTLVLGPLVAACGVPVAKMSGRGLGHTGGTIDKLEAIDGFHVELSTENFIRQVNEHKLAVIGQSGNLTPADKKMYSLRDVTATVNSIPLIASSIMSKKIAAGADAIVLDVKTGEGAFMKTEEDAKKLAHAMVGIGNATGRKTMAIISDMSQPLGFAIGNALEVKEAIETLQGKGPEDLTELCLVLGSQMVVVGGKAKTLEEARAMLEGVIKDGSALEAFRQLIEDQGGNPAVVDDLSLLPQAKFVTELPAKQDGYISYMEADEIGTAAMVLGAGRATKDSVIDLSVGLVLHKKVGDFVKKGEALATIYSNTQDLAECQEMLYNSIEYSNEPVEAIQLVSALITD</sequence>
<dbReference type="GO" id="GO:0006213">
    <property type="term" value="P:pyrimidine nucleoside metabolic process"/>
    <property type="evidence" value="ECO:0007669"/>
    <property type="project" value="InterPro"/>
</dbReference>
<gene>
    <name evidence="15" type="primary">deoA</name>
    <name evidence="15" type="ORF">AUC31_00490</name>
</gene>
<dbReference type="SUPFAM" id="SSF47648">
    <property type="entry name" value="Nucleoside phosphorylase/phosphoribosyltransferase N-terminal domain"/>
    <property type="match status" value="1"/>
</dbReference>
<evidence type="ECO:0000259" key="14">
    <source>
        <dbReference type="SMART" id="SM00941"/>
    </source>
</evidence>
<dbReference type="RefSeq" id="WP_058380527.1">
    <property type="nucleotide sequence ID" value="NZ_CP013659.2"/>
</dbReference>
<dbReference type="STRING" id="200991.AUC31_00490"/>
<evidence type="ECO:0000256" key="12">
    <source>
        <dbReference type="ARBA" id="ARBA00048453"/>
    </source>
</evidence>
<dbReference type="PIRSF" id="PIRSF000478">
    <property type="entry name" value="TP_PyNP"/>
    <property type="match status" value="1"/>
</dbReference>
<dbReference type="Proteomes" id="UP000067683">
    <property type="component" value="Chromosome"/>
</dbReference>
<evidence type="ECO:0000256" key="6">
    <source>
        <dbReference type="ARBA" id="ARBA00011889"/>
    </source>
</evidence>
<evidence type="ECO:0000256" key="5">
    <source>
        <dbReference type="ARBA" id="ARBA00011738"/>
    </source>
</evidence>
<dbReference type="NCBIfam" id="TIGR02644">
    <property type="entry name" value="Y_phosphoryl"/>
    <property type="match status" value="1"/>
</dbReference>
<dbReference type="GO" id="GO:0004645">
    <property type="term" value="F:1,4-alpha-oligoglucan phosphorylase activity"/>
    <property type="evidence" value="ECO:0007669"/>
    <property type="project" value="InterPro"/>
</dbReference>
<comment type="catalytic activity">
    <reaction evidence="1">
        <text>2'-deoxyuridine + phosphate = 2-deoxy-alpha-D-ribose 1-phosphate + uracil</text>
        <dbReference type="Rhea" id="RHEA:22824"/>
        <dbReference type="ChEBI" id="CHEBI:16450"/>
        <dbReference type="ChEBI" id="CHEBI:17568"/>
        <dbReference type="ChEBI" id="CHEBI:43474"/>
        <dbReference type="ChEBI" id="CHEBI:57259"/>
        <dbReference type="EC" id="2.4.2.2"/>
    </reaction>
</comment>
<keyword evidence="8" id="KW-0328">Glycosyltransferase</keyword>
<comment type="function">
    <text evidence="3">Catalyzes phosphorolysis of the pyrimidine nucleosides uridine, thymidine and 2'-deoxyuridine with the formation of the corresponding pyrimidine base and ribose-1-phosphate.</text>
</comment>
<dbReference type="GO" id="GO:0005829">
    <property type="term" value="C:cytosol"/>
    <property type="evidence" value="ECO:0007669"/>
    <property type="project" value="TreeGrafter"/>
</dbReference>
<evidence type="ECO:0000256" key="11">
    <source>
        <dbReference type="ARBA" id="ARBA00022958"/>
    </source>
</evidence>
<keyword evidence="16" id="KW-1185">Reference proteome</keyword>
<dbReference type="InterPro" id="IPR000312">
    <property type="entry name" value="Glycosyl_Trfase_fam3"/>
</dbReference>
<dbReference type="GO" id="GO:0009032">
    <property type="term" value="F:thymidine phosphorylase activity"/>
    <property type="evidence" value="ECO:0007669"/>
    <property type="project" value="TreeGrafter"/>
</dbReference>
<dbReference type="OrthoDB" id="9763887at2"/>
<evidence type="ECO:0000256" key="10">
    <source>
        <dbReference type="ARBA" id="ARBA00022723"/>
    </source>
</evidence>
<evidence type="ECO:0000313" key="15">
    <source>
        <dbReference type="EMBL" id="ALS73817.1"/>
    </source>
</evidence>
<keyword evidence="11" id="KW-0630">Potassium</keyword>
<dbReference type="InterPro" id="IPR018090">
    <property type="entry name" value="Pyrmidine_PPas_bac/euk"/>
</dbReference>
<evidence type="ECO:0000256" key="3">
    <source>
        <dbReference type="ARBA" id="ARBA00003877"/>
    </source>
</evidence>
<dbReference type="InterPro" id="IPR036320">
    <property type="entry name" value="Glycosyl_Trfase_fam3_N_dom_sf"/>
</dbReference>
<organism evidence="15 16">
    <name type="scientific">Planococcus rifietoensis</name>
    <dbReference type="NCBI Taxonomy" id="200991"/>
    <lineage>
        <taxon>Bacteria</taxon>
        <taxon>Bacillati</taxon>
        <taxon>Bacillota</taxon>
        <taxon>Bacilli</taxon>
        <taxon>Bacillales</taxon>
        <taxon>Caryophanaceae</taxon>
        <taxon>Planococcus</taxon>
    </lineage>
</organism>
<dbReference type="InterPro" id="IPR013102">
    <property type="entry name" value="PYNP_C"/>
</dbReference>
<dbReference type="AlphaFoldDB" id="A0A0U2N2P7"/>
<evidence type="ECO:0000256" key="9">
    <source>
        <dbReference type="ARBA" id="ARBA00022679"/>
    </source>
</evidence>
<dbReference type="EMBL" id="CP013659">
    <property type="protein sequence ID" value="ALS73817.1"/>
    <property type="molecule type" value="Genomic_DNA"/>
</dbReference>
<accession>A0A0U2N2P7</accession>
<dbReference type="NCBIfam" id="NF004490">
    <property type="entry name" value="PRK05820.1"/>
    <property type="match status" value="1"/>
</dbReference>
<dbReference type="KEGG" id="prt:AUC31_00490"/>
<reference evidence="15" key="1">
    <citation type="submission" date="2016-01" db="EMBL/GenBank/DDBJ databases">
        <title>Complete genome of Planococcus rifietoensis type strain M8.</title>
        <authorList>
            <person name="See-Too W.S."/>
        </authorList>
    </citation>
    <scope>NUCLEOTIDE SEQUENCE [LARGE SCALE GENOMIC DNA]</scope>
    <source>
        <strain evidence="15">M8</strain>
    </source>
</reference>
<dbReference type="Pfam" id="PF02885">
    <property type="entry name" value="Glycos_trans_3N"/>
    <property type="match status" value="1"/>
</dbReference>
<dbReference type="SMART" id="SM00941">
    <property type="entry name" value="PYNP_C"/>
    <property type="match status" value="1"/>
</dbReference>
<dbReference type="Pfam" id="PF00591">
    <property type="entry name" value="Glycos_transf_3"/>
    <property type="match status" value="1"/>
</dbReference>
<dbReference type="InterPro" id="IPR000053">
    <property type="entry name" value="Thymidine/pyrmidine_PPase"/>
</dbReference>
<dbReference type="SUPFAM" id="SSF54680">
    <property type="entry name" value="Pyrimidine nucleoside phosphorylase C-terminal domain"/>
    <property type="match status" value="1"/>
</dbReference>
<dbReference type="Pfam" id="PF07831">
    <property type="entry name" value="PYNP_C"/>
    <property type="match status" value="1"/>
</dbReference>
<keyword evidence="10" id="KW-0479">Metal-binding</keyword>
<comment type="cofactor">
    <cofactor evidence="2">
        <name>K(+)</name>
        <dbReference type="ChEBI" id="CHEBI:29103"/>
    </cofactor>
</comment>
<dbReference type="GO" id="GO:0046872">
    <property type="term" value="F:metal ion binding"/>
    <property type="evidence" value="ECO:0007669"/>
    <property type="project" value="UniProtKB-KW"/>
</dbReference>
<evidence type="ECO:0000256" key="2">
    <source>
        <dbReference type="ARBA" id="ARBA00001958"/>
    </source>
</evidence>
<evidence type="ECO:0000256" key="4">
    <source>
        <dbReference type="ARBA" id="ARBA00006915"/>
    </source>
</evidence>
<dbReference type="GO" id="GO:0006206">
    <property type="term" value="P:pyrimidine nucleobase metabolic process"/>
    <property type="evidence" value="ECO:0007669"/>
    <property type="project" value="InterPro"/>
</dbReference>
<comment type="catalytic activity">
    <reaction evidence="12">
        <text>uridine + phosphate = alpha-D-ribose 1-phosphate + uracil</text>
        <dbReference type="Rhea" id="RHEA:24388"/>
        <dbReference type="ChEBI" id="CHEBI:16704"/>
        <dbReference type="ChEBI" id="CHEBI:17568"/>
        <dbReference type="ChEBI" id="CHEBI:43474"/>
        <dbReference type="ChEBI" id="CHEBI:57720"/>
        <dbReference type="EC" id="2.4.2.2"/>
    </reaction>
</comment>
<protein>
    <recommendedName>
        <fullName evidence="7">Pyrimidine-nucleoside phosphorylase</fullName>
        <ecNumber evidence="6">2.4.2.2</ecNumber>
    </recommendedName>
</protein>
<dbReference type="InterPro" id="IPR035902">
    <property type="entry name" value="Nuc_phospho_transferase"/>
</dbReference>
<dbReference type="FunFam" id="1.20.970.10:FF:000002">
    <property type="entry name" value="Pyrimidine-nucleoside phosphorylase"/>
    <property type="match status" value="1"/>
</dbReference>
<dbReference type="PANTHER" id="PTHR10515:SF0">
    <property type="entry name" value="THYMIDINE PHOSPHORYLASE"/>
    <property type="match status" value="1"/>
</dbReference>
<comment type="catalytic activity">
    <reaction evidence="13">
        <text>thymidine + phosphate = 2-deoxy-alpha-D-ribose 1-phosphate + thymine</text>
        <dbReference type="Rhea" id="RHEA:16037"/>
        <dbReference type="ChEBI" id="CHEBI:17748"/>
        <dbReference type="ChEBI" id="CHEBI:17821"/>
        <dbReference type="ChEBI" id="CHEBI:43474"/>
        <dbReference type="ChEBI" id="CHEBI:57259"/>
        <dbReference type="EC" id="2.4.2.2"/>
    </reaction>
</comment>
<evidence type="ECO:0000256" key="7">
    <source>
        <dbReference type="ARBA" id="ARBA00014680"/>
    </source>
</evidence>
<evidence type="ECO:0000256" key="1">
    <source>
        <dbReference type="ARBA" id="ARBA00001066"/>
    </source>
</evidence>
<dbReference type="PANTHER" id="PTHR10515">
    <property type="entry name" value="THYMIDINE PHOSPHORYLASE"/>
    <property type="match status" value="1"/>
</dbReference>
<dbReference type="InterPro" id="IPR036566">
    <property type="entry name" value="PYNP-like_C_sf"/>
</dbReference>
<dbReference type="Gene3D" id="3.90.1170.30">
    <property type="entry name" value="Pyrimidine nucleoside phosphorylase-like, C-terminal domain"/>
    <property type="match status" value="1"/>
</dbReference>
<dbReference type="PROSITE" id="PS00647">
    <property type="entry name" value="THYMID_PHOSPHORYLASE"/>
    <property type="match status" value="1"/>
</dbReference>
<evidence type="ECO:0000256" key="13">
    <source>
        <dbReference type="ARBA" id="ARBA00048525"/>
    </source>
</evidence>
<feature type="domain" description="Pyrimidine nucleoside phosphorylase C-terminal" evidence="14">
    <location>
        <begin position="345"/>
        <end position="418"/>
    </location>
</feature>
<proteinExistence type="inferred from homology"/>
<dbReference type="NCBIfam" id="NF004747">
    <property type="entry name" value="PRK06078.1"/>
    <property type="match status" value="1"/>
</dbReference>
<dbReference type="Gene3D" id="3.40.1030.10">
    <property type="entry name" value="Nucleoside phosphorylase/phosphoribosyltransferase catalytic domain"/>
    <property type="match status" value="1"/>
</dbReference>
<name>A0A0U2N2P7_9BACL</name>
<dbReference type="InterPro" id="IPR017872">
    <property type="entry name" value="Pyrmidine_PPase_CS"/>
</dbReference>
<evidence type="ECO:0000256" key="8">
    <source>
        <dbReference type="ARBA" id="ARBA00022676"/>
    </source>
</evidence>
<dbReference type="Gene3D" id="1.20.970.10">
    <property type="entry name" value="Transferase, Pyrimidine Nucleoside Phosphorylase, Chain C"/>
    <property type="match status" value="1"/>
</dbReference>
<dbReference type="FunFam" id="3.40.1030.10:FF:000003">
    <property type="entry name" value="Pyrimidine-nucleoside phosphorylase"/>
    <property type="match status" value="1"/>
</dbReference>
<comment type="similarity">
    <text evidence="4">Belongs to the thymidine/pyrimidine-nucleoside phosphorylase family.</text>
</comment>
<dbReference type="InterPro" id="IPR017459">
    <property type="entry name" value="Glycosyl_Trfase_fam3_N_dom"/>
</dbReference>
<dbReference type="EC" id="2.4.2.2" evidence="6"/>
<keyword evidence="9" id="KW-0808">Transferase</keyword>